<reference evidence="2 3" key="1">
    <citation type="submission" date="2017-10" db="EMBL/GenBank/DDBJ databases">
        <authorList>
            <person name="Banno H."/>
            <person name="Chua N.-H."/>
        </authorList>
    </citation>
    <scope>NUCLEOTIDE SEQUENCE [LARGE SCALE GENOMIC DNA]</scope>
    <source>
        <strain evidence="2 3">YW11</strain>
    </source>
</reference>
<keyword evidence="3" id="KW-1185">Reference proteome</keyword>
<dbReference type="OrthoDB" id="3809801at2"/>
<dbReference type="EMBL" id="PDNU01000084">
    <property type="protein sequence ID" value="PHK92937.1"/>
    <property type="molecule type" value="Genomic_DNA"/>
</dbReference>
<comment type="caution">
    <text evidence="2">The sequence shown here is derived from an EMBL/GenBank/DDBJ whole genome shotgun (WGS) entry which is preliminary data.</text>
</comment>
<dbReference type="AlphaFoldDB" id="A0A2C7A8M2"/>
<protein>
    <submittedName>
        <fullName evidence="2">Peptidoglycan-binding protein</fullName>
    </submittedName>
</protein>
<gene>
    <name evidence="2" type="ORF">CR162_21275</name>
</gene>
<dbReference type="InterPro" id="IPR024408">
    <property type="entry name" value="Muramidase"/>
</dbReference>
<name>A0A2C7A8M2_9PROT</name>
<evidence type="ECO:0000259" key="1">
    <source>
        <dbReference type="Pfam" id="PF11860"/>
    </source>
</evidence>
<proteinExistence type="predicted"/>
<evidence type="ECO:0000313" key="2">
    <source>
        <dbReference type="EMBL" id="PHK92937.1"/>
    </source>
</evidence>
<accession>A0A2C7A8M2</accession>
<dbReference type="Pfam" id="PF11860">
    <property type="entry name" value="Muramidase"/>
    <property type="match status" value="1"/>
</dbReference>
<sequence>MQRHLTQEDLQRAAARMGCDVAAVQAIASVESSGEGFLPDGRPVILYEAHIFGRVTGYKYATRDSRGKPISSRTWDRSLYGPTGDHQWNRMRIAEALNRDAAWKACSWGMFQVLGENHRAAGFPTVEAFVQAMESGAGAHLDAAVGFILTNGLAGHLRNRAWAAFARGYNGPGFAANQYDTKLAAAYQAAGGQG</sequence>
<feature type="domain" description="N-acetylmuramidase" evidence="1">
    <location>
        <begin position="20"/>
        <end position="189"/>
    </location>
</feature>
<dbReference type="Proteomes" id="UP000223527">
    <property type="component" value="Unassembled WGS sequence"/>
</dbReference>
<organism evidence="2 3">
    <name type="scientific">Teichococcus rhizosphaerae</name>
    <dbReference type="NCBI Taxonomy" id="1335062"/>
    <lineage>
        <taxon>Bacteria</taxon>
        <taxon>Pseudomonadati</taxon>
        <taxon>Pseudomonadota</taxon>
        <taxon>Alphaproteobacteria</taxon>
        <taxon>Acetobacterales</taxon>
        <taxon>Roseomonadaceae</taxon>
        <taxon>Roseomonas</taxon>
    </lineage>
</organism>
<evidence type="ECO:0000313" key="3">
    <source>
        <dbReference type="Proteomes" id="UP000223527"/>
    </source>
</evidence>